<feature type="transmembrane region" description="Helical" evidence="19">
    <location>
        <begin position="1017"/>
        <end position="1038"/>
    </location>
</feature>
<dbReference type="GO" id="GO:0005886">
    <property type="term" value="C:plasma membrane"/>
    <property type="evidence" value="ECO:0007669"/>
    <property type="project" value="UniProtKB-SubCell"/>
</dbReference>
<keyword evidence="9" id="KW-0106">Calcium</keyword>
<evidence type="ECO:0000259" key="20">
    <source>
        <dbReference type="PROSITE" id="PS51462"/>
    </source>
</evidence>
<dbReference type="CDD" id="cd03670">
    <property type="entry name" value="NUDIX_ADPRase_Nudt9"/>
    <property type="match status" value="1"/>
</dbReference>
<evidence type="ECO:0000256" key="1">
    <source>
        <dbReference type="ARBA" id="ARBA00004651"/>
    </source>
</evidence>
<evidence type="ECO:0000313" key="22">
    <source>
        <dbReference type="Proteomes" id="UP000291000"/>
    </source>
</evidence>
<dbReference type="GO" id="GO:0051209">
    <property type="term" value="P:release of sequestered calcium ion into cytosol"/>
    <property type="evidence" value="ECO:0007669"/>
    <property type="project" value="Ensembl"/>
</dbReference>
<keyword evidence="5" id="KW-0109">Calcium transport</keyword>
<dbReference type="GO" id="GO:0071502">
    <property type="term" value="P:cellular response to temperature stimulus"/>
    <property type="evidence" value="ECO:0007669"/>
    <property type="project" value="Ensembl"/>
</dbReference>
<dbReference type="GO" id="GO:0097028">
    <property type="term" value="P:dendritic cell differentiation"/>
    <property type="evidence" value="ECO:0007669"/>
    <property type="project" value="Ensembl"/>
</dbReference>
<dbReference type="GO" id="GO:0005509">
    <property type="term" value="F:calcium ion binding"/>
    <property type="evidence" value="ECO:0007669"/>
    <property type="project" value="Ensembl"/>
</dbReference>
<dbReference type="InterPro" id="IPR000086">
    <property type="entry name" value="NUDIX_hydrolase_dom"/>
</dbReference>
<keyword evidence="13" id="KW-1015">Disulfide bond</keyword>
<name>A0A452F1M4_CAPHI</name>
<reference evidence="21" key="3">
    <citation type="submission" date="2025-09" db="UniProtKB">
        <authorList>
            <consortium name="Ensembl"/>
        </authorList>
    </citation>
    <scope>IDENTIFICATION</scope>
</reference>
<evidence type="ECO:0000256" key="11">
    <source>
        <dbReference type="ARBA" id="ARBA00023065"/>
    </source>
</evidence>
<dbReference type="FunFam" id="3.90.79.10:FF:000047">
    <property type="entry name" value="Transient receptor potential cation channel subfamily M member 2"/>
    <property type="match status" value="1"/>
</dbReference>
<proteinExistence type="inferred from homology"/>
<evidence type="ECO:0000256" key="18">
    <source>
        <dbReference type="SAM" id="MobiDB-lite"/>
    </source>
</evidence>
<evidence type="ECO:0000256" key="6">
    <source>
        <dbReference type="ARBA" id="ARBA00022673"/>
    </source>
</evidence>
<keyword evidence="7 19" id="KW-0812">Transmembrane</keyword>
<reference evidence="21" key="2">
    <citation type="submission" date="2025-08" db="UniProtKB">
        <authorList>
            <consortium name="Ensembl"/>
        </authorList>
    </citation>
    <scope>IDENTIFICATION</scope>
</reference>
<dbReference type="GO" id="GO:0005765">
    <property type="term" value="C:lysosomal membrane"/>
    <property type="evidence" value="ECO:0007669"/>
    <property type="project" value="Ensembl"/>
</dbReference>
<feature type="region of interest" description="Disordered" evidence="18">
    <location>
        <begin position="1194"/>
        <end position="1215"/>
    </location>
</feature>
<dbReference type="Pfam" id="PF25969">
    <property type="entry name" value="NUDT9_N"/>
    <property type="match status" value="1"/>
</dbReference>
<keyword evidence="10 19" id="KW-1133">Transmembrane helix</keyword>
<keyword evidence="6" id="KW-0107">Calcium channel</keyword>
<dbReference type="GO" id="GO:0071577">
    <property type="term" value="P:zinc ion transmembrane transport"/>
    <property type="evidence" value="ECO:0007669"/>
    <property type="project" value="Ensembl"/>
</dbReference>
<evidence type="ECO:0000256" key="15">
    <source>
        <dbReference type="ARBA" id="ARBA00036239"/>
    </source>
</evidence>
<dbReference type="GO" id="GO:0002407">
    <property type="term" value="P:dendritic cell chemotaxis"/>
    <property type="evidence" value="ECO:0007669"/>
    <property type="project" value="Ensembl"/>
</dbReference>
<evidence type="ECO:0000256" key="2">
    <source>
        <dbReference type="ARBA" id="ARBA00009501"/>
    </source>
</evidence>
<evidence type="ECO:0000256" key="4">
    <source>
        <dbReference type="ARBA" id="ARBA00022475"/>
    </source>
</evidence>
<keyword evidence="14" id="KW-0407">Ion channel</keyword>
<dbReference type="GO" id="GO:0098703">
    <property type="term" value="P:calcium ion import across plasma membrane"/>
    <property type="evidence" value="ECO:0007669"/>
    <property type="project" value="Ensembl"/>
</dbReference>
<feature type="transmembrane region" description="Helical" evidence="19">
    <location>
        <begin position="928"/>
        <end position="949"/>
    </location>
</feature>
<keyword evidence="22" id="KW-1185">Reference proteome</keyword>
<reference evidence="21 22" key="1">
    <citation type="submission" date="2016-04" db="EMBL/GenBank/DDBJ databases">
        <title>Polished mammalian reference genomes with single-molecule sequencing and chromosome conformation capture applied to the Capra hircus genome.</title>
        <authorList>
            <person name="Bickhart D.M."/>
            <person name="Koren S."/>
            <person name="Rosen B."/>
            <person name="Hastie A."/>
            <person name="Liachko I."/>
            <person name="Sullivan S.T."/>
            <person name="Burton J."/>
            <person name="Sayre B.L."/>
            <person name="Huson H.J."/>
            <person name="Lee J."/>
            <person name="Lam E."/>
            <person name="Kelley C.M."/>
            <person name="Hutchison J.L."/>
            <person name="Zhou Y."/>
            <person name="Sun J."/>
            <person name="Crisa A."/>
            <person name="Schwartz J.C."/>
            <person name="Hammond J.A."/>
            <person name="Schroeder S.G."/>
            <person name="Liu G.E."/>
            <person name="Dunham M."/>
            <person name="Shendure J."/>
            <person name="Sonstegard T.S."/>
            <person name="Phillippy A.M."/>
            <person name="Van Tassell C.P."/>
            <person name="Smith T.P."/>
        </authorList>
    </citation>
    <scope>NUCLEOTIDE SEQUENCE [LARGE SCALE GENOMIC DNA]</scope>
</reference>
<evidence type="ECO:0000256" key="9">
    <source>
        <dbReference type="ARBA" id="ARBA00022837"/>
    </source>
</evidence>
<evidence type="ECO:0000256" key="8">
    <source>
        <dbReference type="ARBA" id="ARBA00022723"/>
    </source>
</evidence>
<evidence type="ECO:0000256" key="14">
    <source>
        <dbReference type="ARBA" id="ARBA00023303"/>
    </source>
</evidence>
<dbReference type="GO" id="GO:0032956">
    <property type="term" value="P:regulation of actin cytoskeleton organization"/>
    <property type="evidence" value="ECO:0007669"/>
    <property type="project" value="Ensembl"/>
</dbReference>
<dbReference type="Pfam" id="PF00520">
    <property type="entry name" value="Ion_trans"/>
    <property type="match status" value="1"/>
</dbReference>
<sequence>MESLVKRRHDQASSREEDGFGGQPRRVANLAMVPNLRQNSTSLCRSRRPQCLFSSCEKVENLSSWIPDNIKKKECIYFVESSKLSDAGKVVCECGYPREKHLEEATWPHTFQGQEWDPKKHVREMPTDAFGDIVFTGLGQKAGKYVRLSQDTPSSLIYQLMTQQWGLDAPNLLISVTGGAKDFNMKPRLKSVFRRGLLKVAQTSGAWVITGGSHTGVMKQVGEAVRQLSGSFCEKEVVTIGIATWGALHNRESLIHPMGGFPAEYIMDEGGQGNLTCLDSNHSHFILVDDGTHGRYGVEIPLRTNLEKFISQQTKEKGGVAIKIPIVCVVLEGGPGTLNTIYNAITNGTPCVVVEGSGRVADVIAQVAGLPISEITISLIQQKLSLFFQGMFETFTESKIVEWTKKIQDIVRRRQLLTVFREGKDGQQDVDVAILQALLKASRSLDHFGHENWDHQLKLAVAWNRVDIAQSEIFTDERQWKPSELYPMMVAALITNKPEFVKLFLENGVQLKEFISQATLFYLYQNLEPTCLFHCKLDKVLAGEPERLDPSVLLQHVAQVLRELLGDSTQPLYSRPRSSNRQRLLPVPSVKISVQRVSRQSLYKRSSGQATFTIDPVRDLLIWAIVQNRRELAEIIWAQSQDCIAAALACSKILKELSKEEEDTDSLEEMLALADEYEQRAIGVFTECYRKDEERAQKLLVRVSEAWGRTTCLQLALEAKDMKFVSHGGIQAYLTKVWWGQLGVDNGLWRVVLCMLFFPLLYTGLVSFRNRGQQAEGGLARVRAFFSAPVVVFHINILSYFAFLCLFAYVLMVDFQPQPSGCESLIYVWLFSLVCEELRQLFYDPDGSGLRKAMLVYFSDFWNKLDVCAILLFIAGLTCRLVPSLLYTGRIILSLDFTMFCLRLMHIFTISKTLGPKIIIVKRMMKDVFFFLFLLAVWVVSFGVAKQAILIHNERRVEWIFRGAVYHSYLIIFGQLPTYIDGVNFRPDQCSPNGTDPYKPKCPEIDQARQEPVFPEWLTVLLLCLYLLFANILLLNLYTFQQVQERTDQIWKFQRHDLIEEYQSRPPAPPPFILLSHLHLFIKRVVLKIPAKRHKQFSKLPETRAEGACAAGCDKLPACKGHQALSTHAQTPGQPRDSAVSSCRVDTMVRLLETARLKQSGAVEQRLASLEEQVAQTATALHWIVKALRDSGFGSEDVPTLAPQKASLDSGSKAEDPGDAYHVNARHLLYPSCSVLRFPVPNEKVPWEVRVTVAALPPAVSVGDATSPLPSSALEPLSRISYNVVDGPLDRRSFHGVYAVRDGLPLNPMGRTGLRGRGDLSYFGPNHTLQPVITRWRRSLDGAICRKNVKKMLEVLVVKRGPSEHWMLPGGSREPGEMLPRKLKQVLRREFWSSFESLLTQGMEVYKGYMDDPRNTDNAWIETVAVSIHFPDQSDVELKRLNSEGLRTHLCFRSICTGMAIRWQVVDERISLCDNHKVILQKVAALFGAYY</sequence>
<evidence type="ECO:0000256" key="17">
    <source>
        <dbReference type="ARBA" id="ARBA00070987"/>
    </source>
</evidence>
<protein>
    <recommendedName>
        <fullName evidence="17">Transient receptor potential cation channel subfamily M member 2</fullName>
    </recommendedName>
</protein>
<accession>A0A452F1M4</accession>
<dbReference type="Proteomes" id="UP000291000">
    <property type="component" value="Chromosome 1"/>
</dbReference>
<dbReference type="Gene3D" id="3.40.50.450">
    <property type="match status" value="1"/>
</dbReference>
<keyword evidence="4" id="KW-1003">Cell membrane</keyword>
<comment type="subcellular location">
    <subcellularLocation>
        <location evidence="1">Cell membrane</location>
        <topology evidence="1">Multi-pass membrane protein</topology>
    </subcellularLocation>
</comment>
<dbReference type="SUPFAM" id="SSF55811">
    <property type="entry name" value="Nudix"/>
    <property type="match status" value="1"/>
</dbReference>
<gene>
    <name evidence="21" type="primary">TRPM2</name>
</gene>
<dbReference type="GO" id="GO:0030659">
    <property type="term" value="C:cytoplasmic vesicle membrane"/>
    <property type="evidence" value="ECO:0007669"/>
    <property type="project" value="Ensembl"/>
</dbReference>
<dbReference type="PANTHER" id="PTHR13800">
    <property type="entry name" value="TRANSIENT RECEPTOR POTENTIAL CATION CHANNEL, SUBFAMILY M, MEMBER 6"/>
    <property type="match status" value="1"/>
</dbReference>
<dbReference type="GO" id="GO:0071277">
    <property type="term" value="P:cellular response to calcium ion"/>
    <property type="evidence" value="ECO:0007669"/>
    <property type="project" value="Ensembl"/>
</dbReference>
<dbReference type="Bgee" id="ENSCHIG00000017585">
    <property type="expression patterns" value="Expressed in spleen and 13 other cell types or tissues"/>
</dbReference>
<dbReference type="PROSITE" id="PS51462">
    <property type="entry name" value="NUDIX"/>
    <property type="match status" value="1"/>
</dbReference>
<dbReference type="GO" id="GO:0001659">
    <property type="term" value="P:temperature homeostasis"/>
    <property type="evidence" value="ECO:0007669"/>
    <property type="project" value="Ensembl"/>
</dbReference>
<dbReference type="InterPro" id="IPR041491">
    <property type="entry name" value="TRPM_SLOG"/>
</dbReference>
<keyword evidence="8" id="KW-0479">Metal-binding</keyword>
<evidence type="ECO:0000256" key="12">
    <source>
        <dbReference type="ARBA" id="ARBA00023136"/>
    </source>
</evidence>
<evidence type="ECO:0000256" key="10">
    <source>
        <dbReference type="ARBA" id="ARBA00022989"/>
    </source>
</evidence>
<dbReference type="GO" id="GO:0009408">
    <property type="term" value="P:response to heat"/>
    <property type="evidence" value="ECO:0007669"/>
    <property type="project" value="Ensembl"/>
</dbReference>
<dbReference type="GeneTree" id="ENSGT00940000156404"/>
<feature type="domain" description="Nudix hydrolase" evidence="20">
    <location>
        <begin position="1335"/>
        <end position="1486"/>
    </location>
</feature>
<feature type="transmembrane region" description="Helical" evidence="19">
    <location>
        <begin position="789"/>
        <end position="812"/>
    </location>
</feature>
<comment type="similarity">
    <text evidence="2">Belongs to the transient receptor (TC 1.A.4) family. LTrpC subfamily. TRPM2 sub-subfamily.</text>
</comment>
<dbReference type="GO" id="GO:0033194">
    <property type="term" value="P:response to hydroperoxide"/>
    <property type="evidence" value="ECO:0007669"/>
    <property type="project" value="Ensembl"/>
</dbReference>
<dbReference type="GO" id="GO:0051489">
    <property type="term" value="P:regulation of filopodium assembly"/>
    <property type="evidence" value="ECO:0007669"/>
    <property type="project" value="Ensembl"/>
</dbReference>
<comment type="catalytic activity">
    <reaction evidence="15">
        <text>Na(+)(in) = Na(+)(out)</text>
        <dbReference type="Rhea" id="RHEA:34963"/>
        <dbReference type="ChEBI" id="CHEBI:29101"/>
    </reaction>
</comment>
<dbReference type="GO" id="GO:0014074">
    <property type="term" value="P:response to purine-containing compound"/>
    <property type="evidence" value="ECO:0007669"/>
    <property type="project" value="Ensembl"/>
</dbReference>
<evidence type="ECO:0000256" key="19">
    <source>
        <dbReference type="SAM" id="Phobius"/>
    </source>
</evidence>
<evidence type="ECO:0000256" key="3">
    <source>
        <dbReference type="ARBA" id="ARBA00022448"/>
    </source>
</evidence>
<dbReference type="EMBL" id="LWLT01000001">
    <property type="status" value="NOT_ANNOTATED_CDS"/>
    <property type="molecule type" value="Genomic_DNA"/>
</dbReference>
<dbReference type="PANTHER" id="PTHR13800:SF2">
    <property type="entry name" value="TRANSIENT RECEPTOR POTENTIAL CATION CHANNEL SUBFAMILY M MEMBER 2"/>
    <property type="match status" value="1"/>
</dbReference>
<dbReference type="GO" id="GO:0015278">
    <property type="term" value="F:intracellularly gated calcium channel activity"/>
    <property type="evidence" value="ECO:0007669"/>
    <property type="project" value="Ensembl"/>
</dbReference>
<dbReference type="InterPro" id="IPR015797">
    <property type="entry name" value="NUDIX_hydrolase-like_dom_sf"/>
</dbReference>
<dbReference type="GO" id="GO:0051289">
    <property type="term" value="P:protein homotetramerization"/>
    <property type="evidence" value="ECO:0007669"/>
    <property type="project" value="Ensembl"/>
</dbReference>
<keyword evidence="3" id="KW-0813">Transport</keyword>
<evidence type="ECO:0000256" key="5">
    <source>
        <dbReference type="ARBA" id="ARBA00022568"/>
    </source>
</evidence>
<comment type="catalytic activity">
    <reaction evidence="16">
        <text>Ca(2+)(in) = Ca(2+)(out)</text>
        <dbReference type="Rhea" id="RHEA:29671"/>
        <dbReference type="ChEBI" id="CHEBI:29108"/>
    </reaction>
</comment>
<keyword evidence="12 19" id="KW-0472">Membrane</keyword>
<dbReference type="GO" id="GO:0005384">
    <property type="term" value="F:manganese ion transmembrane transporter activity"/>
    <property type="evidence" value="ECO:0007669"/>
    <property type="project" value="Ensembl"/>
</dbReference>
<feature type="region of interest" description="Disordered" evidence="18">
    <location>
        <begin position="1"/>
        <end position="25"/>
    </location>
</feature>
<dbReference type="InterPro" id="IPR057366">
    <property type="entry name" value="TRPM-like"/>
</dbReference>
<dbReference type="InterPro" id="IPR005821">
    <property type="entry name" value="Ion_trans_dom"/>
</dbReference>
<evidence type="ECO:0000256" key="16">
    <source>
        <dbReference type="ARBA" id="ARBA00036634"/>
    </source>
</evidence>
<organism evidence="21 22">
    <name type="scientific">Capra hircus</name>
    <name type="common">Goat</name>
    <dbReference type="NCBI Taxonomy" id="9925"/>
    <lineage>
        <taxon>Eukaryota</taxon>
        <taxon>Metazoa</taxon>
        <taxon>Chordata</taxon>
        <taxon>Craniata</taxon>
        <taxon>Vertebrata</taxon>
        <taxon>Euteleostomi</taxon>
        <taxon>Mammalia</taxon>
        <taxon>Eutheria</taxon>
        <taxon>Laurasiatheria</taxon>
        <taxon>Artiodactyla</taxon>
        <taxon>Ruminantia</taxon>
        <taxon>Pecora</taxon>
        <taxon>Bovidae</taxon>
        <taxon>Caprinae</taxon>
        <taxon>Capra</taxon>
    </lineage>
</organism>
<dbReference type="Gene3D" id="3.90.79.10">
    <property type="entry name" value="Nucleoside Triphosphate Pyrophosphohydrolase"/>
    <property type="match status" value="1"/>
</dbReference>
<evidence type="ECO:0000256" key="7">
    <source>
        <dbReference type="ARBA" id="ARBA00022692"/>
    </source>
</evidence>
<dbReference type="InterPro" id="IPR050927">
    <property type="entry name" value="TRPM"/>
</dbReference>
<dbReference type="GO" id="GO:0070301">
    <property type="term" value="P:cellular response to hydrogen peroxide"/>
    <property type="evidence" value="ECO:0007669"/>
    <property type="project" value="Ensembl"/>
</dbReference>
<keyword evidence="11" id="KW-0406">Ion transport</keyword>
<evidence type="ECO:0000256" key="13">
    <source>
        <dbReference type="ARBA" id="ARBA00023157"/>
    </source>
</evidence>
<dbReference type="Pfam" id="PF18139">
    <property type="entry name" value="LSDAT_euk"/>
    <property type="match status" value="1"/>
</dbReference>
<dbReference type="Pfam" id="PF25508">
    <property type="entry name" value="TRPM2"/>
    <property type="match status" value="1"/>
</dbReference>
<dbReference type="GO" id="GO:0072571">
    <property type="term" value="F:mono-ADP-D-ribose binding"/>
    <property type="evidence" value="ECO:0007669"/>
    <property type="project" value="Ensembl"/>
</dbReference>
<dbReference type="STRING" id="9925.ENSCHIP00000018227"/>
<feature type="transmembrane region" description="Helical" evidence="19">
    <location>
        <begin position="747"/>
        <end position="768"/>
    </location>
</feature>
<evidence type="ECO:0000313" key="21">
    <source>
        <dbReference type="Ensembl" id="ENSCHIP00000018227.1"/>
    </source>
</evidence>
<dbReference type="Ensembl" id="ENSCHIT00000026042.1">
    <property type="protein sequence ID" value="ENSCHIP00000018227.1"/>
    <property type="gene ID" value="ENSCHIG00000017585.1"/>
</dbReference>